<reference evidence="1 2" key="1">
    <citation type="submission" date="2013-11" db="EMBL/GenBank/DDBJ databases">
        <title>Genome sequencing of Stegodyphus mimosarum.</title>
        <authorList>
            <person name="Bechsgaard J."/>
        </authorList>
    </citation>
    <scope>NUCLEOTIDE SEQUENCE [LARGE SCALE GENOMIC DNA]</scope>
</reference>
<sequence>MDHHLTAVTKMSDNENQLKTCSVRIEKMPVEDADTDSSSFDDDIPFKPNISNCDLRPHACKSVDELLSDSINLVKTMHHARRQENLRTHVLDSDQPAASNDDFAMDTINLYLPREEESFFPERTFIKIYCEKSFLVFYNAGDVSPIKCGYNPQSPELTAFEKLLVSLQPVEFEYMLSFSLSFYPTNHVMDCKSFISYLLRMISVIEDKDSIDACNYAIQTLLTEHPSVHDVSFSTSELFMLLFNYGVDINKCYLLEVMPELREELTSKESSYCYSNKIPGHWWYNLKATLTVLFNLICFCSFSHDELFNILLFLLWLSME</sequence>
<dbReference type="Proteomes" id="UP000054359">
    <property type="component" value="Unassembled WGS sequence"/>
</dbReference>
<proteinExistence type="predicted"/>
<organism evidence="1 2">
    <name type="scientific">Stegodyphus mimosarum</name>
    <name type="common">African social velvet spider</name>
    <dbReference type="NCBI Taxonomy" id="407821"/>
    <lineage>
        <taxon>Eukaryota</taxon>
        <taxon>Metazoa</taxon>
        <taxon>Ecdysozoa</taxon>
        <taxon>Arthropoda</taxon>
        <taxon>Chelicerata</taxon>
        <taxon>Arachnida</taxon>
        <taxon>Araneae</taxon>
        <taxon>Araneomorphae</taxon>
        <taxon>Entelegynae</taxon>
        <taxon>Eresoidea</taxon>
        <taxon>Eresidae</taxon>
        <taxon>Stegodyphus</taxon>
    </lineage>
</organism>
<keyword evidence="2" id="KW-1185">Reference proteome</keyword>
<dbReference type="AlphaFoldDB" id="A0A087UMY1"/>
<feature type="non-terminal residue" evidence="1">
    <location>
        <position position="320"/>
    </location>
</feature>
<accession>A0A087UMY1</accession>
<dbReference type="EMBL" id="KK120642">
    <property type="protein sequence ID" value="KFM78720.1"/>
    <property type="molecule type" value="Genomic_DNA"/>
</dbReference>
<gene>
    <name evidence="1" type="ORF">X975_21346</name>
</gene>
<name>A0A087UMY1_STEMI</name>
<dbReference type="OrthoDB" id="6434832at2759"/>
<evidence type="ECO:0000313" key="1">
    <source>
        <dbReference type="EMBL" id="KFM78720.1"/>
    </source>
</evidence>
<dbReference type="OMA" id="WCETHLE"/>
<protein>
    <submittedName>
        <fullName evidence="1">Uncharacterized protein</fullName>
    </submittedName>
</protein>
<evidence type="ECO:0000313" key="2">
    <source>
        <dbReference type="Proteomes" id="UP000054359"/>
    </source>
</evidence>